<reference evidence="1 2" key="1">
    <citation type="submission" date="2018-09" db="EMBL/GenBank/DDBJ databases">
        <title>Metagenome Assembled Genomes from an Advanced Water Purification Facility.</title>
        <authorList>
            <person name="Stamps B.W."/>
            <person name="Spear J.R."/>
        </authorList>
    </citation>
    <scope>NUCLEOTIDE SEQUENCE [LARGE SCALE GENOMIC DNA]</scope>
    <source>
        <strain evidence="1">Bin_52_1</strain>
    </source>
</reference>
<evidence type="ECO:0008006" key="3">
    <source>
        <dbReference type="Google" id="ProtNLM"/>
    </source>
</evidence>
<proteinExistence type="predicted"/>
<dbReference type="Proteomes" id="UP000321110">
    <property type="component" value="Unassembled WGS sequence"/>
</dbReference>
<dbReference type="GO" id="GO:0003677">
    <property type="term" value="F:DNA binding"/>
    <property type="evidence" value="ECO:0007669"/>
    <property type="project" value="InterPro"/>
</dbReference>
<gene>
    <name evidence="1" type="ORF">E6Q69_03135</name>
</gene>
<comment type="caution">
    <text evidence="1">The sequence shown here is derived from an EMBL/GenBank/DDBJ whole genome shotgun (WGS) entry which is preliminary data.</text>
</comment>
<dbReference type="AlphaFoldDB" id="A0A5C7WAK4"/>
<sequence>MTRLWQSSIERARRTVLSLKQACYHAAQDYPGGATAIAAVDGNINPTTLSHKLSLTGTNPKHKLNVDELQLILDLTRDSRIVDALLSPIGWVGIDVSELSDTDTEASLLTAISQMLSDESRVTMHLSKSLADGRLDDGELDEFELLALRLVQAVYKLRAVVRQRHAEDVGHG</sequence>
<protein>
    <recommendedName>
        <fullName evidence="3">Phage regulatory protein CII (CP76)</fullName>
    </recommendedName>
</protein>
<organism evidence="1 2">
    <name type="scientific">Aquipseudomonas alcaligenes</name>
    <name type="common">Pseudomonas alcaligenes</name>
    <dbReference type="NCBI Taxonomy" id="43263"/>
    <lineage>
        <taxon>Bacteria</taxon>
        <taxon>Pseudomonadati</taxon>
        <taxon>Pseudomonadota</taxon>
        <taxon>Gammaproteobacteria</taxon>
        <taxon>Pseudomonadales</taxon>
        <taxon>Pseudomonadaceae</taxon>
        <taxon>Aquipseudomonas</taxon>
    </lineage>
</organism>
<dbReference type="Pfam" id="PF06892">
    <property type="entry name" value="Phage_CP76"/>
    <property type="match status" value="1"/>
</dbReference>
<evidence type="ECO:0000313" key="2">
    <source>
        <dbReference type="Proteomes" id="UP000321110"/>
    </source>
</evidence>
<dbReference type="InterPro" id="IPR009679">
    <property type="entry name" value="Phage_186_CII-like"/>
</dbReference>
<dbReference type="EMBL" id="SSFO01000057">
    <property type="protein sequence ID" value="TXI34757.1"/>
    <property type="molecule type" value="Genomic_DNA"/>
</dbReference>
<evidence type="ECO:0000313" key="1">
    <source>
        <dbReference type="EMBL" id="TXI34757.1"/>
    </source>
</evidence>
<accession>A0A5C7WAK4</accession>
<name>A0A5C7WAK4_AQUAC</name>